<dbReference type="InterPro" id="IPR009495">
    <property type="entry name" value="NrsF"/>
</dbReference>
<evidence type="ECO:0000313" key="2">
    <source>
        <dbReference type="EMBL" id="OYQ32346.1"/>
    </source>
</evidence>
<dbReference type="EMBL" id="NOXU01000031">
    <property type="protein sequence ID" value="OYQ32346.1"/>
    <property type="molecule type" value="Genomic_DNA"/>
</dbReference>
<gene>
    <name evidence="2" type="ORF">CHU95_16205</name>
</gene>
<evidence type="ECO:0000256" key="1">
    <source>
        <dbReference type="SAM" id="Phobius"/>
    </source>
</evidence>
<feature type="transmembrane region" description="Helical" evidence="1">
    <location>
        <begin position="124"/>
        <end position="145"/>
    </location>
</feature>
<evidence type="ECO:0000313" key="3">
    <source>
        <dbReference type="Proteomes" id="UP000216998"/>
    </source>
</evidence>
<organism evidence="2 3">
    <name type="scientific">Niveispirillum lacus</name>
    <dbReference type="NCBI Taxonomy" id="1981099"/>
    <lineage>
        <taxon>Bacteria</taxon>
        <taxon>Pseudomonadati</taxon>
        <taxon>Pseudomonadota</taxon>
        <taxon>Alphaproteobacteria</taxon>
        <taxon>Rhodospirillales</taxon>
        <taxon>Azospirillaceae</taxon>
        <taxon>Niveispirillum</taxon>
    </lineage>
</organism>
<feature type="transmembrane region" description="Helical" evidence="1">
    <location>
        <begin position="62"/>
        <end position="83"/>
    </location>
</feature>
<dbReference type="Pfam" id="PF06532">
    <property type="entry name" value="NrsF"/>
    <property type="match status" value="1"/>
</dbReference>
<keyword evidence="3" id="KW-1185">Reference proteome</keyword>
<accession>A0A255YSY5</accession>
<keyword evidence="1" id="KW-0812">Transmembrane</keyword>
<dbReference type="OrthoDB" id="7349828at2"/>
<dbReference type="Proteomes" id="UP000216998">
    <property type="component" value="Unassembled WGS sequence"/>
</dbReference>
<keyword evidence="1" id="KW-0472">Membrane</keyword>
<name>A0A255YSY5_9PROT</name>
<feature type="transmembrane region" description="Helical" evidence="1">
    <location>
        <begin position="157"/>
        <end position="174"/>
    </location>
</feature>
<reference evidence="2 3" key="1">
    <citation type="submission" date="2017-07" db="EMBL/GenBank/DDBJ databases">
        <title>Niveispirillum cyanobacteriorum sp. nov., isolated from cyanobacterial aggregates in a eutrophic lake.</title>
        <authorList>
            <person name="Cai H."/>
        </authorList>
    </citation>
    <scope>NUCLEOTIDE SEQUENCE [LARGE SCALE GENOMIC DNA]</scope>
    <source>
        <strain evidence="3">TH1-14</strain>
    </source>
</reference>
<keyword evidence="1" id="KW-1133">Transmembrane helix</keyword>
<dbReference type="AlphaFoldDB" id="A0A255YSY5"/>
<sequence length="217" mass="23369">MTMADTSHLIERLSSEASAARRLPPPVLRLLLWGAASLGLMALATSWHGIRPDLGLVISNPVWLAKQALALGTALLAGFAAISFSVPGRRGWERLIWLPAAAFWLLVAWESARPTLETQAIPDMVHLFCPYCFPVISIGSALFLAADMRRAAPVAPVRMMALLLIAGGGMAMFGERLIHDDLDAPLLIAIQILAVLSVGAVLAPLGRVLFRWHGVQK</sequence>
<comment type="caution">
    <text evidence="2">The sequence shown here is derived from an EMBL/GenBank/DDBJ whole genome shotgun (WGS) entry which is preliminary data.</text>
</comment>
<feature type="transmembrane region" description="Helical" evidence="1">
    <location>
        <begin position="30"/>
        <end position="50"/>
    </location>
</feature>
<protein>
    <recommendedName>
        <fullName evidence="4">DUF1109 domain-containing protein</fullName>
    </recommendedName>
</protein>
<feature type="transmembrane region" description="Helical" evidence="1">
    <location>
        <begin position="186"/>
        <end position="210"/>
    </location>
</feature>
<feature type="transmembrane region" description="Helical" evidence="1">
    <location>
        <begin position="95"/>
        <end position="112"/>
    </location>
</feature>
<proteinExistence type="predicted"/>
<evidence type="ECO:0008006" key="4">
    <source>
        <dbReference type="Google" id="ProtNLM"/>
    </source>
</evidence>